<dbReference type="Proteomes" id="UP000058925">
    <property type="component" value="Chromosome"/>
</dbReference>
<name>A0A654LX91_9ARCH</name>
<accession>A0A654LX91</accession>
<reference evidence="2" key="1">
    <citation type="submission" date="2015-10" db="EMBL/GenBank/DDBJ databases">
        <title>Niche specialization of a soil ammonia-oxidizing archaeon, Candidatus Nitrosocosmicus oleophilus.</title>
        <authorList>
            <person name="Jung M.-Y."/>
            <person name="Rhee S.-K."/>
        </authorList>
    </citation>
    <scope>NUCLEOTIDE SEQUENCE [LARGE SCALE GENOMIC DNA]</scope>
    <source>
        <strain evidence="2">MY3</strain>
    </source>
</reference>
<dbReference type="GeneID" id="60421866"/>
<dbReference type="SUPFAM" id="SSF53756">
    <property type="entry name" value="UDP-Glycosyltransferase/glycogen phosphorylase"/>
    <property type="match status" value="1"/>
</dbReference>
<dbReference type="AlphaFoldDB" id="A0A654LX91"/>
<dbReference type="RefSeq" id="WP_196818415.1">
    <property type="nucleotide sequence ID" value="NZ_CP012850.1"/>
</dbReference>
<evidence type="ECO:0000313" key="2">
    <source>
        <dbReference type="Proteomes" id="UP000058925"/>
    </source>
</evidence>
<organism evidence="1 2">
    <name type="scientific">Candidatus Nitrosocosmicus oleophilus</name>
    <dbReference type="NCBI Taxonomy" id="1353260"/>
    <lineage>
        <taxon>Archaea</taxon>
        <taxon>Nitrososphaerota</taxon>
        <taxon>Nitrososphaeria</taxon>
        <taxon>Nitrososphaerales</taxon>
        <taxon>Nitrososphaeraceae</taxon>
        <taxon>Candidatus Nitrosocosmicus</taxon>
    </lineage>
</organism>
<gene>
    <name evidence="1" type="ORF">NMY3_01875</name>
</gene>
<dbReference type="OrthoDB" id="11420at2157"/>
<dbReference type="EMBL" id="CP012850">
    <property type="protein sequence ID" value="ALI36078.1"/>
    <property type="molecule type" value="Genomic_DNA"/>
</dbReference>
<proteinExistence type="predicted"/>
<protein>
    <recommendedName>
        <fullName evidence="3">Glycosyl transferases group 1</fullName>
    </recommendedName>
</protein>
<dbReference type="Gene3D" id="3.40.50.2000">
    <property type="entry name" value="Glycogen Phosphorylase B"/>
    <property type="match status" value="1"/>
</dbReference>
<sequence length="300" mass="35299">MKIAHINNISGIASILSAFQKKQGHQVDVFIFNKLILNQFGGTMINYNSPLARWRLFRKLQSEYDIWHYHYPYGSLKRSLEGRNKGKTYLKHYHGDDIRGKKDTDFCLVSTPDLLDYAPNGKWLPNPIDFDELNKNINLNNVQPTTSSKRKKRIAHYPYYRIHSSKTSENYSTGLNELRKENRYEIVEILNFSHTQTLQMIQSSDIVIGKIMSNVGWFGKFELEGMALRKPVLAYVSDHLYEKYRPPIYRTTRETLKEDVIRLMEDDDEINRLSNEGYEYVRKNHAIENAITNVNKYYLE</sequence>
<evidence type="ECO:0008006" key="3">
    <source>
        <dbReference type="Google" id="ProtNLM"/>
    </source>
</evidence>
<dbReference type="KEGG" id="taa:NMY3_01875"/>
<evidence type="ECO:0000313" key="1">
    <source>
        <dbReference type="EMBL" id="ALI36078.1"/>
    </source>
</evidence>
<keyword evidence="2" id="KW-1185">Reference proteome</keyword>